<evidence type="ECO:0000313" key="3">
    <source>
        <dbReference type="Proteomes" id="UP000813427"/>
    </source>
</evidence>
<keyword evidence="3" id="KW-1185">Reference proteome</keyword>
<keyword evidence="1" id="KW-0732">Signal</keyword>
<evidence type="ECO:0000313" key="2">
    <source>
        <dbReference type="EMBL" id="KAH7233372.1"/>
    </source>
</evidence>
<feature type="chain" id="PRO_5035455027" description="Ubiquitin 3 binding protein But2 C-terminal domain-containing protein" evidence="1">
    <location>
        <begin position="21"/>
        <end position="251"/>
    </location>
</feature>
<gene>
    <name evidence="2" type="ORF">BKA59DRAFT_460828</name>
</gene>
<comment type="caution">
    <text evidence="2">The sequence shown here is derived from an EMBL/GenBank/DDBJ whole genome shotgun (WGS) entry which is preliminary data.</text>
</comment>
<name>A0A8K0W6J8_9HYPO</name>
<dbReference type="EMBL" id="JAGPXF010000008">
    <property type="protein sequence ID" value="KAH7233372.1"/>
    <property type="molecule type" value="Genomic_DNA"/>
</dbReference>
<dbReference type="AlphaFoldDB" id="A0A8K0W6J8"/>
<feature type="signal peptide" evidence="1">
    <location>
        <begin position="1"/>
        <end position="20"/>
    </location>
</feature>
<sequence>MPSITSMITTLACLATAASALPTNVAREAAATECEKGTWYSSCGETAGCFDHDPCINFAAPTPASEEKPDSTEQKTSTATTAVPVYETIVPDALYDIFPEHPEYAKGKVNGIHLETYDNKSQVEQAIVFKNIPKDAKFCSLAWRQGPRFSTAFVIKGDDSQAEARQLSGFPEEGEDVTYKAVKPFDDAEAPVGGPNFTMWDISEEGDHGIGMVECAETLAFIAQIRNPKVETQLYLEQDEEKNGWALTYTV</sequence>
<dbReference type="OrthoDB" id="5431298at2759"/>
<protein>
    <recommendedName>
        <fullName evidence="4">Ubiquitin 3 binding protein But2 C-terminal domain-containing protein</fullName>
    </recommendedName>
</protein>
<reference evidence="2" key="1">
    <citation type="journal article" date="2021" name="Nat. Commun.">
        <title>Genetic determinants of endophytism in the Arabidopsis root mycobiome.</title>
        <authorList>
            <person name="Mesny F."/>
            <person name="Miyauchi S."/>
            <person name="Thiergart T."/>
            <person name="Pickel B."/>
            <person name="Atanasova L."/>
            <person name="Karlsson M."/>
            <person name="Huettel B."/>
            <person name="Barry K.W."/>
            <person name="Haridas S."/>
            <person name="Chen C."/>
            <person name="Bauer D."/>
            <person name="Andreopoulos W."/>
            <person name="Pangilinan J."/>
            <person name="LaButti K."/>
            <person name="Riley R."/>
            <person name="Lipzen A."/>
            <person name="Clum A."/>
            <person name="Drula E."/>
            <person name="Henrissat B."/>
            <person name="Kohler A."/>
            <person name="Grigoriev I.V."/>
            <person name="Martin F.M."/>
            <person name="Hacquard S."/>
        </authorList>
    </citation>
    <scope>NUCLEOTIDE SEQUENCE</scope>
    <source>
        <strain evidence="2">MPI-SDFR-AT-0068</strain>
    </source>
</reference>
<accession>A0A8K0W6J8</accession>
<organism evidence="2 3">
    <name type="scientific">Fusarium tricinctum</name>
    <dbReference type="NCBI Taxonomy" id="61284"/>
    <lineage>
        <taxon>Eukaryota</taxon>
        <taxon>Fungi</taxon>
        <taxon>Dikarya</taxon>
        <taxon>Ascomycota</taxon>
        <taxon>Pezizomycotina</taxon>
        <taxon>Sordariomycetes</taxon>
        <taxon>Hypocreomycetidae</taxon>
        <taxon>Hypocreales</taxon>
        <taxon>Nectriaceae</taxon>
        <taxon>Fusarium</taxon>
        <taxon>Fusarium tricinctum species complex</taxon>
    </lineage>
</organism>
<proteinExistence type="predicted"/>
<dbReference type="Proteomes" id="UP000813427">
    <property type="component" value="Unassembled WGS sequence"/>
</dbReference>
<evidence type="ECO:0008006" key="4">
    <source>
        <dbReference type="Google" id="ProtNLM"/>
    </source>
</evidence>
<evidence type="ECO:0000256" key="1">
    <source>
        <dbReference type="SAM" id="SignalP"/>
    </source>
</evidence>